<sequence length="75" mass="9040">MNKFDKEIDRFMTDYSKDHEEAIGKLDKWAAENEKGLRQLDVQARNFERELEGKMEKLDRWFSKKQGELEKKMGD</sequence>
<organism evidence="1 2">
    <name type="scientific">Bacillus timonensis</name>
    <dbReference type="NCBI Taxonomy" id="1033734"/>
    <lineage>
        <taxon>Bacteria</taxon>
        <taxon>Bacillati</taxon>
        <taxon>Bacillota</taxon>
        <taxon>Bacilli</taxon>
        <taxon>Bacillales</taxon>
        <taxon>Bacillaceae</taxon>
        <taxon>Bacillus</taxon>
    </lineage>
</organism>
<dbReference type="OrthoDB" id="2886370at2"/>
<accession>A0A4S3PJW0</accession>
<evidence type="ECO:0000313" key="1">
    <source>
        <dbReference type="EMBL" id="THE09245.1"/>
    </source>
</evidence>
<dbReference type="RefSeq" id="WP_136381876.1">
    <property type="nucleotide sequence ID" value="NZ_SLUB01000093.1"/>
</dbReference>
<comment type="caution">
    <text evidence="1">The sequence shown here is derived from an EMBL/GenBank/DDBJ whole genome shotgun (WGS) entry which is preliminary data.</text>
</comment>
<reference evidence="1 2" key="1">
    <citation type="journal article" date="2019" name="Indoor Air">
        <title>Impacts of indoor surface finishes on bacterial viability.</title>
        <authorList>
            <person name="Hu J."/>
            <person name="Maamar S.B."/>
            <person name="Glawe A.J."/>
            <person name="Gottel N."/>
            <person name="Gilbert J.A."/>
            <person name="Hartmann E.M."/>
        </authorList>
    </citation>
    <scope>NUCLEOTIDE SEQUENCE [LARGE SCALE GENOMIC DNA]</scope>
    <source>
        <strain evidence="1 2">AF060A6</strain>
    </source>
</reference>
<name>A0A4S3PJW0_9BACI</name>
<dbReference type="AlphaFoldDB" id="A0A4S3PJW0"/>
<dbReference type="EMBL" id="SLUB01000093">
    <property type="protein sequence ID" value="THE09245.1"/>
    <property type="molecule type" value="Genomic_DNA"/>
</dbReference>
<evidence type="ECO:0000313" key="2">
    <source>
        <dbReference type="Proteomes" id="UP000306477"/>
    </source>
</evidence>
<gene>
    <name evidence="1" type="ORF">E1I69_23175</name>
</gene>
<protein>
    <submittedName>
        <fullName evidence="1">Uncharacterized protein</fullName>
    </submittedName>
</protein>
<dbReference type="Proteomes" id="UP000306477">
    <property type="component" value="Unassembled WGS sequence"/>
</dbReference>
<proteinExistence type="predicted"/>
<keyword evidence="2" id="KW-1185">Reference proteome</keyword>